<dbReference type="PROSITE" id="PS50850">
    <property type="entry name" value="MFS"/>
    <property type="match status" value="1"/>
</dbReference>
<feature type="domain" description="Major facilitator superfamily (MFS) profile" evidence="8">
    <location>
        <begin position="222"/>
        <end position="674"/>
    </location>
</feature>
<comment type="subcellular location">
    <subcellularLocation>
        <location evidence="1">Membrane</location>
        <topology evidence="1">Multi-pass membrane protein</topology>
    </subcellularLocation>
</comment>
<feature type="transmembrane region" description="Helical" evidence="7">
    <location>
        <begin position="559"/>
        <end position="578"/>
    </location>
</feature>
<evidence type="ECO:0000313" key="9">
    <source>
        <dbReference type="EMBL" id="ROV98748.1"/>
    </source>
</evidence>
<feature type="transmembrane region" description="Helical" evidence="7">
    <location>
        <begin position="317"/>
        <end position="339"/>
    </location>
</feature>
<evidence type="ECO:0000313" key="10">
    <source>
        <dbReference type="Proteomes" id="UP000283895"/>
    </source>
</evidence>
<dbReference type="SUPFAM" id="SSF103473">
    <property type="entry name" value="MFS general substrate transporter"/>
    <property type="match status" value="1"/>
</dbReference>
<dbReference type="GO" id="GO:0022857">
    <property type="term" value="F:transmembrane transporter activity"/>
    <property type="evidence" value="ECO:0007669"/>
    <property type="project" value="InterPro"/>
</dbReference>
<dbReference type="InterPro" id="IPR011701">
    <property type="entry name" value="MFS"/>
</dbReference>
<feature type="transmembrane region" description="Helical" evidence="7">
    <location>
        <begin position="346"/>
        <end position="365"/>
    </location>
</feature>
<dbReference type="AlphaFoldDB" id="A0A423W676"/>
<evidence type="ECO:0000259" key="8">
    <source>
        <dbReference type="PROSITE" id="PS50850"/>
    </source>
</evidence>
<dbReference type="EMBL" id="LKEA01000025">
    <property type="protein sequence ID" value="ROV98748.1"/>
    <property type="molecule type" value="Genomic_DNA"/>
</dbReference>
<dbReference type="Proteomes" id="UP000283895">
    <property type="component" value="Unassembled WGS sequence"/>
</dbReference>
<feature type="region of interest" description="Disordered" evidence="6">
    <location>
        <begin position="149"/>
        <end position="178"/>
    </location>
</feature>
<feature type="transmembrane region" description="Helical" evidence="7">
    <location>
        <begin position="287"/>
        <end position="305"/>
    </location>
</feature>
<dbReference type="InterPro" id="IPR036259">
    <property type="entry name" value="MFS_trans_sf"/>
</dbReference>
<feature type="transmembrane region" description="Helical" evidence="7">
    <location>
        <begin position="377"/>
        <end position="396"/>
    </location>
</feature>
<feature type="region of interest" description="Disordered" evidence="6">
    <location>
        <begin position="693"/>
        <end position="721"/>
    </location>
</feature>
<dbReference type="PANTHER" id="PTHR23502:SF51">
    <property type="entry name" value="QUINIDINE RESISTANCE PROTEIN 1-RELATED"/>
    <property type="match status" value="1"/>
</dbReference>
<sequence>MASQNPSYLGPPTQARWTWDQLVNQVVEANPAPTRPNSMYVGGNPFSKPARKDDGAKDTSQKPESVQQGTTSNAKPVPKRSNFVEAPDHDVDLDHGSDSLPTTARTSTIVPKMSEEVMSINRAFSDVGEKDIEINLDFGNIINKETRLSHTASHSGSSTVNEEPEEVLPSKPDAAHLRTDSKDKAGLEMMDIEAEAEAADEQAVAAPKAPYSAFPVKAKRFIVLGAASASVFAPLSMQIYLPALNELVDDFDESRTKINLTISVYMIFMAIAPMVIGGLADISGRRPALIFCFAIYIVSCVLLALCNGYSQLMAFRIIQSIGASPTIAIASAVVADIVTSAERGSYAALVAVPVIFAPTLGPVIGGLLAEYLGWRSIFWFLLIAGGVAIVLLSLAFPETCRVIVGDASARPPKLYRTVLQVIRNDKPEFTETATLEKAKVRGLASRKKMMWDALTSGIRVLFTKERFYLLIYVGIIFSGFNAIATEIPTQFREIYGYDSLMVGIMYLPMAGGAMISTVIIGRQMNKNFRKHAIRQGIKIEEGQQVDMNEFPAERARLEVTLPSLLICTAGLICWGWVLEQKTSVAAPCVLLFFLGVGLNGVMASTNALLMDISQTQAGAVMAASNLTRCALGAVASAVIQPMIDSVGIQWAYMIYGCIYLLFAPLLALQYFKGHQWRRQAKEREDKLRDRALAEDALSGNDPAAAETRSVHSQHEERDAHEGLTGLRFSTLQLYSSRPDKERAAAVAADAMANATAIPLVPVSSRPTTIKEESARNSVSKE</sequence>
<feature type="transmembrane region" description="Helical" evidence="7">
    <location>
        <begin position="504"/>
        <end position="521"/>
    </location>
</feature>
<feature type="compositionally biased region" description="Polar residues" evidence="6">
    <location>
        <begin position="62"/>
        <end position="74"/>
    </location>
</feature>
<dbReference type="CDD" id="cd17323">
    <property type="entry name" value="MFS_Tpo1_MDR_like"/>
    <property type="match status" value="1"/>
</dbReference>
<organism evidence="9 10">
    <name type="scientific">Cytospora schulzeri</name>
    <dbReference type="NCBI Taxonomy" id="448051"/>
    <lineage>
        <taxon>Eukaryota</taxon>
        <taxon>Fungi</taxon>
        <taxon>Dikarya</taxon>
        <taxon>Ascomycota</taxon>
        <taxon>Pezizomycotina</taxon>
        <taxon>Sordariomycetes</taxon>
        <taxon>Sordariomycetidae</taxon>
        <taxon>Diaporthales</taxon>
        <taxon>Cytosporaceae</taxon>
        <taxon>Cytospora</taxon>
    </lineage>
</organism>
<feature type="transmembrane region" description="Helical" evidence="7">
    <location>
        <begin position="221"/>
        <end position="240"/>
    </location>
</feature>
<protein>
    <recommendedName>
        <fullName evidence="8">Major facilitator superfamily (MFS) profile domain-containing protein</fullName>
    </recommendedName>
</protein>
<dbReference type="Gene3D" id="1.20.1720.10">
    <property type="entry name" value="Multidrug resistance protein D"/>
    <property type="match status" value="1"/>
</dbReference>
<feature type="transmembrane region" description="Helical" evidence="7">
    <location>
        <begin position="260"/>
        <end position="280"/>
    </location>
</feature>
<feature type="compositionally biased region" description="Polar residues" evidence="6">
    <location>
        <begin position="149"/>
        <end position="161"/>
    </location>
</feature>
<feature type="region of interest" description="Disordered" evidence="6">
    <location>
        <begin position="28"/>
        <end position="108"/>
    </location>
</feature>
<feature type="transmembrane region" description="Helical" evidence="7">
    <location>
        <begin position="467"/>
        <end position="484"/>
    </location>
</feature>
<dbReference type="GO" id="GO:0005886">
    <property type="term" value="C:plasma membrane"/>
    <property type="evidence" value="ECO:0007669"/>
    <property type="project" value="TreeGrafter"/>
</dbReference>
<evidence type="ECO:0000256" key="6">
    <source>
        <dbReference type="SAM" id="MobiDB-lite"/>
    </source>
</evidence>
<dbReference type="Pfam" id="PF07690">
    <property type="entry name" value="MFS_1"/>
    <property type="match status" value="1"/>
</dbReference>
<feature type="compositionally biased region" description="Polar residues" evidence="6">
    <location>
        <begin position="99"/>
        <end position="108"/>
    </location>
</feature>
<keyword evidence="5 7" id="KW-0472">Membrane</keyword>
<evidence type="ECO:0000256" key="2">
    <source>
        <dbReference type="ARBA" id="ARBA00022448"/>
    </source>
</evidence>
<evidence type="ECO:0000256" key="5">
    <source>
        <dbReference type="ARBA" id="ARBA00023136"/>
    </source>
</evidence>
<dbReference type="FunFam" id="1.20.1720.10:FF:000009">
    <property type="entry name" value="MFS multidrug transporter"/>
    <property type="match status" value="1"/>
</dbReference>
<proteinExistence type="predicted"/>
<feature type="transmembrane region" description="Helical" evidence="7">
    <location>
        <begin position="621"/>
        <end position="643"/>
    </location>
</feature>
<accession>A0A423W676</accession>
<dbReference type="STRING" id="356882.A0A423W676"/>
<feature type="compositionally biased region" description="Basic and acidic residues" evidence="6">
    <location>
        <begin position="86"/>
        <end position="97"/>
    </location>
</feature>
<evidence type="ECO:0000256" key="7">
    <source>
        <dbReference type="SAM" id="Phobius"/>
    </source>
</evidence>
<keyword evidence="4 7" id="KW-1133">Transmembrane helix</keyword>
<evidence type="ECO:0000256" key="4">
    <source>
        <dbReference type="ARBA" id="ARBA00022989"/>
    </source>
</evidence>
<keyword evidence="2" id="KW-0813">Transport</keyword>
<feature type="transmembrane region" description="Helical" evidence="7">
    <location>
        <begin position="649"/>
        <end position="671"/>
    </location>
</feature>
<dbReference type="OrthoDB" id="5210382at2759"/>
<feature type="compositionally biased region" description="Basic and acidic residues" evidence="6">
    <location>
        <begin position="768"/>
        <end position="781"/>
    </location>
</feature>
<feature type="compositionally biased region" description="Basic and acidic residues" evidence="6">
    <location>
        <begin position="50"/>
        <end position="61"/>
    </location>
</feature>
<evidence type="ECO:0000256" key="1">
    <source>
        <dbReference type="ARBA" id="ARBA00004141"/>
    </source>
</evidence>
<feature type="region of interest" description="Disordered" evidence="6">
    <location>
        <begin position="757"/>
        <end position="781"/>
    </location>
</feature>
<gene>
    <name evidence="9" type="ORF">VMCG_06761</name>
</gene>
<keyword evidence="3 7" id="KW-0812">Transmembrane</keyword>
<keyword evidence="10" id="KW-1185">Reference proteome</keyword>
<feature type="transmembrane region" description="Helical" evidence="7">
    <location>
        <begin position="584"/>
        <end position="609"/>
    </location>
</feature>
<dbReference type="InterPro" id="IPR020846">
    <property type="entry name" value="MFS_dom"/>
</dbReference>
<reference evidence="9 10" key="1">
    <citation type="submission" date="2015-09" db="EMBL/GenBank/DDBJ databases">
        <title>Host preference determinants of Valsa canker pathogens revealed by comparative genomics.</title>
        <authorList>
            <person name="Yin Z."/>
            <person name="Huang L."/>
        </authorList>
    </citation>
    <scope>NUCLEOTIDE SEQUENCE [LARGE SCALE GENOMIC DNA]</scope>
    <source>
        <strain evidence="9 10">03-1</strain>
    </source>
</reference>
<dbReference type="PANTHER" id="PTHR23502">
    <property type="entry name" value="MAJOR FACILITATOR SUPERFAMILY"/>
    <property type="match status" value="1"/>
</dbReference>
<dbReference type="Gene3D" id="1.20.1250.20">
    <property type="entry name" value="MFS general substrate transporter like domains"/>
    <property type="match status" value="1"/>
</dbReference>
<feature type="compositionally biased region" description="Basic and acidic residues" evidence="6">
    <location>
        <begin position="708"/>
        <end position="721"/>
    </location>
</feature>
<comment type="caution">
    <text evidence="9">The sequence shown here is derived from an EMBL/GenBank/DDBJ whole genome shotgun (WGS) entry which is preliminary data.</text>
</comment>
<name>A0A423W676_9PEZI</name>
<evidence type="ECO:0000256" key="3">
    <source>
        <dbReference type="ARBA" id="ARBA00022692"/>
    </source>
</evidence>